<feature type="transmembrane region" description="Helical" evidence="1">
    <location>
        <begin position="139"/>
        <end position="158"/>
    </location>
</feature>
<keyword evidence="1" id="KW-0472">Membrane</keyword>
<feature type="transmembrane region" description="Helical" evidence="1">
    <location>
        <begin position="170"/>
        <end position="190"/>
    </location>
</feature>
<feature type="transmembrane region" description="Helical" evidence="1">
    <location>
        <begin position="69"/>
        <end position="91"/>
    </location>
</feature>
<comment type="caution">
    <text evidence="2">The sequence shown here is derived from an EMBL/GenBank/DDBJ whole genome shotgun (WGS) entry which is preliminary data.</text>
</comment>
<keyword evidence="1" id="KW-0812">Transmembrane</keyword>
<feature type="transmembrane region" description="Helical" evidence="1">
    <location>
        <begin position="112"/>
        <end position="133"/>
    </location>
</feature>
<evidence type="ECO:0008006" key="4">
    <source>
        <dbReference type="Google" id="ProtNLM"/>
    </source>
</evidence>
<gene>
    <name evidence="2" type="ORF">ACFFPJ_11405</name>
</gene>
<protein>
    <recommendedName>
        <fullName evidence="4">Integral membrane protein</fullName>
    </recommendedName>
</protein>
<accession>A0ABV5T550</accession>
<reference evidence="2 3" key="1">
    <citation type="submission" date="2024-09" db="EMBL/GenBank/DDBJ databases">
        <authorList>
            <person name="Sun Q."/>
            <person name="Mori K."/>
        </authorList>
    </citation>
    <scope>NUCLEOTIDE SEQUENCE [LARGE SCALE GENOMIC DNA]</scope>
    <source>
        <strain evidence="2 3">JCM 1342</strain>
    </source>
</reference>
<dbReference type="RefSeq" id="WP_344713270.1">
    <property type="nucleotide sequence ID" value="NZ_BAAAWH010000001.1"/>
</dbReference>
<keyword evidence="3" id="KW-1185">Reference proteome</keyword>
<keyword evidence="1" id="KW-1133">Transmembrane helix</keyword>
<dbReference type="Proteomes" id="UP001589611">
    <property type="component" value="Unassembled WGS sequence"/>
</dbReference>
<feature type="transmembrane region" description="Helical" evidence="1">
    <location>
        <begin position="45"/>
        <end position="63"/>
    </location>
</feature>
<evidence type="ECO:0000313" key="3">
    <source>
        <dbReference type="Proteomes" id="UP001589611"/>
    </source>
</evidence>
<evidence type="ECO:0000256" key="1">
    <source>
        <dbReference type="SAM" id="Phobius"/>
    </source>
</evidence>
<proteinExistence type="predicted"/>
<organism evidence="2 3">
    <name type="scientific">Microbacterium terregens</name>
    <dbReference type="NCBI Taxonomy" id="69363"/>
    <lineage>
        <taxon>Bacteria</taxon>
        <taxon>Bacillati</taxon>
        <taxon>Actinomycetota</taxon>
        <taxon>Actinomycetes</taxon>
        <taxon>Micrococcales</taxon>
        <taxon>Microbacteriaceae</taxon>
        <taxon>Microbacterium</taxon>
    </lineage>
</organism>
<evidence type="ECO:0000313" key="2">
    <source>
        <dbReference type="EMBL" id="MFB9646404.1"/>
    </source>
</evidence>
<sequence>MESVPPPPDEPASRAAAPVPPATSALRAAAARPARHVLSAYSGEHGVYGIVLVTALIAVGWNDDTDLEVLLFVVGTVLVFWLAHIYASVVASRAAAPPVPLRTALSHGIRHTYGMLVAMLIPALLLSLGALGIVEEYTAYFLALGSGIVLLALIGYANAARNGSTWGWRLAGIASTTLLGALVIGLSIIAH</sequence>
<name>A0ABV5T550_9MICO</name>
<dbReference type="EMBL" id="JBHMBE010000003">
    <property type="protein sequence ID" value="MFB9646404.1"/>
    <property type="molecule type" value="Genomic_DNA"/>
</dbReference>